<keyword evidence="1" id="KW-0812">Transmembrane</keyword>
<name>A0ABP6Q327_9ACTN</name>
<evidence type="ECO:0000256" key="1">
    <source>
        <dbReference type="SAM" id="Phobius"/>
    </source>
</evidence>
<dbReference type="EMBL" id="BAAAUV010000003">
    <property type="protein sequence ID" value="GAA3202414.1"/>
    <property type="molecule type" value="Genomic_DNA"/>
</dbReference>
<dbReference type="Proteomes" id="UP001501237">
    <property type="component" value="Unassembled WGS sequence"/>
</dbReference>
<evidence type="ECO:0000313" key="3">
    <source>
        <dbReference type="Proteomes" id="UP001501237"/>
    </source>
</evidence>
<keyword evidence="1" id="KW-1133">Transmembrane helix</keyword>
<comment type="caution">
    <text evidence="2">The sequence shown here is derived from an EMBL/GenBank/DDBJ whole genome shotgun (WGS) entry which is preliminary data.</text>
</comment>
<organism evidence="2 3">
    <name type="scientific">Actinocorallia longicatena</name>
    <dbReference type="NCBI Taxonomy" id="111803"/>
    <lineage>
        <taxon>Bacteria</taxon>
        <taxon>Bacillati</taxon>
        <taxon>Actinomycetota</taxon>
        <taxon>Actinomycetes</taxon>
        <taxon>Streptosporangiales</taxon>
        <taxon>Thermomonosporaceae</taxon>
        <taxon>Actinocorallia</taxon>
    </lineage>
</organism>
<dbReference type="RefSeq" id="WP_344824031.1">
    <property type="nucleotide sequence ID" value="NZ_BAAAUV010000003.1"/>
</dbReference>
<keyword evidence="1" id="KW-0472">Membrane</keyword>
<sequence length="180" mass="19229">MGNPPLRLVRASVFAAVCVSLTSLGHLTAARAPMPLWTVGAGFLGVLAFAWLLAGHERGLPTIFGGLAGGQFTLHALFAEGGHLHHGGEELAEGSGGRPGMTLAHLLAALVSSWWLRRGESGIWRLARRLLLRLAPLLHPIPAVRPRPLPAVPDRVRVLRAAVLRHVLFLRGPPVILPAR</sequence>
<accession>A0ABP6Q327</accession>
<reference evidence="3" key="1">
    <citation type="journal article" date="2019" name="Int. J. Syst. Evol. Microbiol.">
        <title>The Global Catalogue of Microorganisms (GCM) 10K type strain sequencing project: providing services to taxonomists for standard genome sequencing and annotation.</title>
        <authorList>
            <consortium name="The Broad Institute Genomics Platform"/>
            <consortium name="The Broad Institute Genome Sequencing Center for Infectious Disease"/>
            <person name="Wu L."/>
            <person name="Ma J."/>
        </authorList>
    </citation>
    <scope>NUCLEOTIDE SEQUENCE [LARGE SCALE GENOMIC DNA]</scope>
    <source>
        <strain evidence="3">JCM 9377</strain>
    </source>
</reference>
<gene>
    <name evidence="2" type="ORF">GCM10010468_16050</name>
</gene>
<proteinExistence type="predicted"/>
<feature type="transmembrane region" description="Helical" evidence="1">
    <location>
        <begin position="35"/>
        <end position="53"/>
    </location>
</feature>
<evidence type="ECO:0000313" key="2">
    <source>
        <dbReference type="EMBL" id="GAA3202414.1"/>
    </source>
</evidence>
<evidence type="ECO:0008006" key="4">
    <source>
        <dbReference type="Google" id="ProtNLM"/>
    </source>
</evidence>
<keyword evidence="3" id="KW-1185">Reference proteome</keyword>
<protein>
    <recommendedName>
        <fullName evidence="4">MFS transporter</fullName>
    </recommendedName>
</protein>